<feature type="transmembrane region" description="Helical" evidence="2">
    <location>
        <begin position="77"/>
        <end position="100"/>
    </location>
</feature>
<dbReference type="Gene3D" id="1.10.287.70">
    <property type="match status" value="1"/>
</dbReference>
<reference evidence="4" key="1">
    <citation type="journal article" date="2024" name="Toxins">
        <title>Genome Sequence Analysis of Native Xenorhabdus Strains Isolated from Entomopathogenic Nematodes in Argentina.</title>
        <authorList>
            <person name="Palma L."/>
            <person name="Frizzo L."/>
            <person name="Kaiser S."/>
            <person name="Berry C."/>
            <person name="Caballero P."/>
            <person name="Bode H.B."/>
            <person name="Del Valle E.E."/>
        </authorList>
    </citation>
    <scope>NUCLEOTIDE SEQUENCE [LARGE SCALE GENOMIC DNA]</scope>
    <source>
        <strain evidence="4">Reich</strain>
    </source>
</reference>
<name>A0ABU4SND7_9GAMM</name>
<dbReference type="SUPFAM" id="SSF81324">
    <property type="entry name" value="Voltage-gated potassium channels"/>
    <property type="match status" value="1"/>
</dbReference>
<proteinExistence type="predicted"/>
<keyword evidence="4" id="KW-1185">Reference proteome</keyword>
<feature type="compositionally biased region" description="Basic and acidic residues" evidence="1">
    <location>
        <begin position="119"/>
        <end position="131"/>
    </location>
</feature>
<evidence type="ECO:0000313" key="3">
    <source>
        <dbReference type="EMBL" id="MDX8000130.1"/>
    </source>
</evidence>
<evidence type="ECO:0000313" key="4">
    <source>
        <dbReference type="Proteomes" id="UP001271640"/>
    </source>
</evidence>
<dbReference type="RefSeq" id="WP_319926837.1">
    <property type="nucleotide sequence ID" value="NZ_VCDP01000051.1"/>
</dbReference>
<evidence type="ECO:0000256" key="1">
    <source>
        <dbReference type="SAM" id="MobiDB-lite"/>
    </source>
</evidence>
<accession>A0ABU4SND7</accession>
<evidence type="ECO:0000256" key="2">
    <source>
        <dbReference type="SAM" id="Phobius"/>
    </source>
</evidence>
<protein>
    <submittedName>
        <fullName evidence="3">Uncharacterized protein</fullName>
    </submittedName>
</protein>
<keyword evidence="2" id="KW-0812">Transmembrane</keyword>
<dbReference type="Proteomes" id="UP001271640">
    <property type="component" value="Unassembled WGS sequence"/>
</dbReference>
<keyword evidence="2" id="KW-0472">Membrane</keyword>
<organism evidence="3 4">
    <name type="scientific">Xenorhabdus littoralis</name>
    <dbReference type="NCBI Taxonomy" id="2582835"/>
    <lineage>
        <taxon>Bacteria</taxon>
        <taxon>Pseudomonadati</taxon>
        <taxon>Pseudomonadota</taxon>
        <taxon>Gammaproteobacteria</taxon>
        <taxon>Enterobacterales</taxon>
        <taxon>Morganellaceae</taxon>
        <taxon>Xenorhabdus</taxon>
    </lineage>
</organism>
<keyword evidence="2" id="KW-1133">Transmembrane helix</keyword>
<feature type="region of interest" description="Disordered" evidence="1">
    <location>
        <begin position="112"/>
        <end position="131"/>
    </location>
</feature>
<feature type="transmembrane region" description="Helical" evidence="2">
    <location>
        <begin position="21"/>
        <end position="43"/>
    </location>
</feature>
<dbReference type="EMBL" id="VCDP01000051">
    <property type="protein sequence ID" value="MDX8000130.1"/>
    <property type="molecule type" value="Genomic_DNA"/>
</dbReference>
<comment type="caution">
    <text evidence="3">The sequence shown here is derived from an EMBL/GenBank/DDBJ whole genome shotgun (WGS) entry which is preliminary data.</text>
</comment>
<gene>
    <name evidence="3" type="ORF">FE394_13175</name>
</gene>
<sequence length="131" mass="15101">MEKFTDKLISLDRFILRILRFFLHAFIIFLIGIIPGVLGFFLIESHAIPDAILNSVSMIGTQNLHIEPVSTLGKYFAAIYGLFLQAIFFIAIGMVVTPFVHRILHNWHIDDGDDEEEEKEKKEDRGRNQNK</sequence>